<reference evidence="2" key="1">
    <citation type="submission" date="2021-01" db="EMBL/GenBank/DDBJ databases">
        <authorList>
            <person name="Corre E."/>
            <person name="Pelletier E."/>
            <person name="Niang G."/>
            <person name="Scheremetjew M."/>
            <person name="Finn R."/>
            <person name="Kale V."/>
            <person name="Holt S."/>
            <person name="Cochrane G."/>
            <person name="Meng A."/>
            <person name="Brown T."/>
            <person name="Cohen L."/>
        </authorList>
    </citation>
    <scope>NUCLEOTIDE SEQUENCE</scope>
    <source>
        <strain evidence="2">BC52</strain>
    </source>
</reference>
<feature type="compositionally biased region" description="Basic and acidic residues" evidence="1">
    <location>
        <begin position="171"/>
        <end position="209"/>
    </location>
</feature>
<sequence>MFGTGRKNLKFLIATTGCVAMFLLLLGWATTSPIPSHPKAMKAMNVVEDVKAMPPANITTVNVTAHTAAQALEHARFALLEAFEQANQAVEWSKYAVSTANVASHAIAVQTEETAKQALHQASSEMGTANRIGAEDISSVQDATNTNPTSYDNYVKGKAQKFVELSIDEKHDGHASEHALHHDSSHHDSSHHEKHESKHEKGRKAENHSGKSNTGSKSSTKTVRVPIVDSPLISLLEDLGAGMHDNLQKIQASLNNAGAVVNTAVVEAKQTFNSAYATDQSIGNLDQSIKQAEQAAGQLVHDAQATGNSASQHINKMEVALKERIKRELAE</sequence>
<feature type="compositionally biased region" description="Low complexity" evidence="1">
    <location>
        <begin position="210"/>
        <end position="222"/>
    </location>
</feature>
<name>A0A7S2QRT1_9EUKA</name>
<evidence type="ECO:0000313" key="2">
    <source>
        <dbReference type="EMBL" id="CAD9649963.1"/>
    </source>
</evidence>
<feature type="region of interest" description="Disordered" evidence="1">
    <location>
        <begin position="171"/>
        <end position="223"/>
    </location>
</feature>
<protein>
    <submittedName>
        <fullName evidence="2">Uncharacterized protein</fullName>
    </submittedName>
</protein>
<dbReference type="AlphaFoldDB" id="A0A7S2QRT1"/>
<gene>
    <name evidence="2" type="ORF">NSPH01132_LOCUS60</name>
</gene>
<proteinExistence type="predicted"/>
<evidence type="ECO:0000256" key="1">
    <source>
        <dbReference type="SAM" id="MobiDB-lite"/>
    </source>
</evidence>
<organism evidence="2">
    <name type="scientific">Norrisiella sphaerica</name>
    <dbReference type="NCBI Taxonomy" id="552664"/>
    <lineage>
        <taxon>Eukaryota</taxon>
        <taxon>Sar</taxon>
        <taxon>Rhizaria</taxon>
        <taxon>Cercozoa</taxon>
        <taxon>Chlorarachniophyceae</taxon>
        <taxon>Norrisiella</taxon>
    </lineage>
</organism>
<dbReference type="EMBL" id="HBHC01000119">
    <property type="protein sequence ID" value="CAD9649963.1"/>
    <property type="molecule type" value="Transcribed_RNA"/>
</dbReference>
<accession>A0A7S2QRT1</accession>